<sequence>MNLNGVDFLAAWTHTEPAIRERAQLYLLGVMDASEGRAWCSYSRAKSITLHELVFASLRKTSPARLQQRASLLIESALRSSLPCKVKT</sequence>
<dbReference type="Gene3D" id="1.10.890.40">
    <property type="match status" value="1"/>
</dbReference>
<accession>A0ABP9R848</accession>
<reference evidence="3" key="1">
    <citation type="journal article" date="2019" name="Int. J. Syst. Evol. Microbiol.">
        <title>The Global Catalogue of Microorganisms (GCM) 10K type strain sequencing project: providing services to taxonomists for standard genome sequencing and annotation.</title>
        <authorList>
            <consortium name="The Broad Institute Genomics Platform"/>
            <consortium name="The Broad Institute Genome Sequencing Center for Infectious Disease"/>
            <person name="Wu L."/>
            <person name="Ma J."/>
        </authorList>
    </citation>
    <scope>NUCLEOTIDE SEQUENCE [LARGE SCALE GENOMIC DNA]</scope>
    <source>
        <strain evidence="3">JCM 18715</strain>
    </source>
</reference>
<dbReference type="InterPro" id="IPR041238">
    <property type="entry name" value="Rap1a"/>
</dbReference>
<dbReference type="RefSeq" id="WP_345534853.1">
    <property type="nucleotide sequence ID" value="NZ_BAABLD010000017.1"/>
</dbReference>
<feature type="domain" description="Rap1a immunity protein" evidence="1">
    <location>
        <begin position="13"/>
        <end position="84"/>
    </location>
</feature>
<gene>
    <name evidence="2" type="ORF">GCM10025770_39470</name>
</gene>
<keyword evidence="3" id="KW-1185">Reference proteome</keyword>
<evidence type="ECO:0000259" key="1">
    <source>
        <dbReference type="Pfam" id="PF18602"/>
    </source>
</evidence>
<name>A0ABP9R848_9RHOO</name>
<organism evidence="2 3">
    <name type="scientific">Viridibacterium curvum</name>
    <dbReference type="NCBI Taxonomy" id="1101404"/>
    <lineage>
        <taxon>Bacteria</taxon>
        <taxon>Pseudomonadati</taxon>
        <taxon>Pseudomonadota</taxon>
        <taxon>Betaproteobacteria</taxon>
        <taxon>Rhodocyclales</taxon>
        <taxon>Rhodocyclaceae</taxon>
        <taxon>Viridibacterium</taxon>
    </lineage>
</organism>
<evidence type="ECO:0000313" key="3">
    <source>
        <dbReference type="Proteomes" id="UP001500547"/>
    </source>
</evidence>
<dbReference type="Proteomes" id="UP001500547">
    <property type="component" value="Unassembled WGS sequence"/>
</dbReference>
<dbReference type="Pfam" id="PF18602">
    <property type="entry name" value="Rap1a"/>
    <property type="match status" value="1"/>
</dbReference>
<proteinExistence type="predicted"/>
<dbReference type="EMBL" id="BAABLD010000017">
    <property type="protein sequence ID" value="GAA5172766.1"/>
    <property type="molecule type" value="Genomic_DNA"/>
</dbReference>
<protein>
    <recommendedName>
        <fullName evidence="1">Rap1a immunity protein domain-containing protein</fullName>
    </recommendedName>
</protein>
<comment type="caution">
    <text evidence="2">The sequence shown here is derived from an EMBL/GenBank/DDBJ whole genome shotgun (WGS) entry which is preliminary data.</text>
</comment>
<evidence type="ECO:0000313" key="2">
    <source>
        <dbReference type="EMBL" id="GAA5172766.1"/>
    </source>
</evidence>